<evidence type="ECO:0000256" key="2">
    <source>
        <dbReference type="SAM" id="Phobius"/>
    </source>
</evidence>
<feature type="transmembrane region" description="Helical" evidence="2">
    <location>
        <begin position="43"/>
        <end position="68"/>
    </location>
</feature>
<evidence type="ECO:0000313" key="3">
    <source>
        <dbReference type="EMBL" id="OWK42001.1"/>
    </source>
</evidence>
<dbReference type="Proteomes" id="UP000214646">
    <property type="component" value="Unassembled WGS sequence"/>
</dbReference>
<comment type="caution">
    <text evidence="3">The sequence shown here is derived from an EMBL/GenBank/DDBJ whole genome shotgun (WGS) entry which is preliminary data.</text>
</comment>
<proteinExistence type="predicted"/>
<gene>
    <name evidence="3" type="ORF">FRUB_04079</name>
</gene>
<evidence type="ECO:0000313" key="4">
    <source>
        <dbReference type="Proteomes" id="UP000214646"/>
    </source>
</evidence>
<keyword evidence="2" id="KW-0472">Membrane</keyword>
<reference evidence="4" key="1">
    <citation type="submission" date="2017-06" db="EMBL/GenBank/DDBJ databases">
        <title>Genome analysis of Fimbriiglobus ruber SP5, the first member of the order Planctomycetales with confirmed chitinolytic capability.</title>
        <authorList>
            <person name="Ravin N.V."/>
            <person name="Rakitin A.L."/>
            <person name="Ivanova A.A."/>
            <person name="Beletsky A.V."/>
            <person name="Kulichevskaya I.S."/>
            <person name="Mardanov A.V."/>
            <person name="Dedysh S.N."/>
        </authorList>
    </citation>
    <scope>NUCLEOTIDE SEQUENCE [LARGE SCALE GENOMIC DNA]</scope>
    <source>
        <strain evidence="4">SP5</strain>
    </source>
</reference>
<name>A0A225DKN4_9BACT</name>
<keyword evidence="1" id="KW-0175">Coiled coil</keyword>
<dbReference type="AlphaFoldDB" id="A0A225DKN4"/>
<protein>
    <submittedName>
        <fullName evidence="3">Uncharacterized protein</fullName>
    </submittedName>
</protein>
<organism evidence="3 4">
    <name type="scientific">Fimbriiglobus ruber</name>
    <dbReference type="NCBI Taxonomy" id="1908690"/>
    <lineage>
        <taxon>Bacteria</taxon>
        <taxon>Pseudomonadati</taxon>
        <taxon>Planctomycetota</taxon>
        <taxon>Planctomycetia</taxon>
        <taxon>Gemmatales</taxon>
        <taxon>Gemmataceae</taxon>
        <taxon>Fimbriiglobus</taxon>
    </lineage>
</organism>
<sequence length="69" mass="7989">MREEEHRLETARRDAERLFQEYQDLDRRYTQQQLLRLQRSQALATWASFSVAAAVGVATIVGVIAQVLK</sequence>
<dbReference type="EMBL" id="NIDE01000005">
    <property type="protein sequence ID" value="OWK42001.1"/>
    <property type="molecule type" value="Genomic_DNA"/>
</dbReference>
<evidence type="ECO:0000256" key="1">
    <source>
        <dbReference type="SAM" id="Coils"/>
    </source>
</evidence>
<keyword evidence="2" id="KW-0812">Transmembrane</keyword>
<keyword evidence="2" id="KW-1133">Transmembrane helix</keyword>
<keyword evidence="4" id="KW-1185">Reference proteome</keyword>
<accession>A0A225DKN4</accession>
<feature type="coiled-coil region" evidence="1">
    <location>
        <begin position="1"/>
        <end position="28"/>
    </location>
</feature>